<gene>
    <name evidence="2" type="ordered locus">Tcur_4695</name>
</gene>
<evidence type="ECO:0000313" key="2">
    <source>
        <dbReference type="EMBL" id="ACZ00217.1"/>
    </source>
</evidence>
<dbReference type="HOGENOM" id="CLU_131550_0_0_11"/>
<dbReference type="OrthoDB" id="4316979at2"/>
<proteinExistence type="predicted"/>
<evidence type="ECO:0000313" key="3">
    <source>
        <dbReference type="Proteomes" id="UP000001918"/>
    </source>
</evidence>
<dbReference type="KEGG" id="tcu:Tcur_4695"/>
<reference evidence="2 3" key="1">
    <citation type="journal article" date="2011" name="Stand. Genomic Sci.">
        <title>Complete genome sequence of Thermomonospora curvata type strain (B9).</title>
        <authorList>
            <person name="Chertkov O."/>
            <person name="Sikorski J."/>
            <person name="Nolan M."/>
            <person name="Lapidus A."/>
            <person name="Lucas S."/>
            <person name="Del Rio T.G."/>
            <person name="Tice H."/>
            <person name="Cheng J.F."/>
            <person name="Goodwin L."/>
            <person name="Pitluck S."/>
            <person name="Liolios K."/>
            <person name="Ivanova N."/>
            <person name="Mavromatis K."/>
            <person name="Mikhailova N."/>
            <person name="Ovchinnikova G."/>
            <person name="Pati A."/>
            <person name="Chen A."/>
            <person name="Palaniappan K."/>
            <person name="Djao O.D."/>
            <person name="Land M."/>
            <person name="Hauser L."/>
            <person name="Chang Y.J."/>
            <person name="Jeffries C.D."/>
            <person name="Brettin T."/>
            <person name="Han C."/>
            <person name="Detter J.C."/>
            <person name="Rohde M."/>
            <person name="Goker M."/>
            <person name="Woyke T."/>
            <person name="Bristow J."/>
            <person name="Eisen J.A."/>
            <person name="Markowitz V."/>
            <person name="Hugenholtz P."/>
            <person name="Klenk H.P."/>
            <person name="Kyrpides N.C."/>
        </authorList>
    </citation>
    <scope>NUCLEOTIDE SEQUENCE [LARGE SCALE GENOMIC DNA]</scope>
    <source>
        <strain evidence="3">ATCC 19995 / DSM 43183 / JCM 3096 / KCTC 9072 / NBRC 15933 / NCIMB 10081 / Henssen B9</strain>
    </source>
</reference>
<keyword evidence="3" id="KW-1185">Reference proteome</keyword>
<dbReference type="Pfam" id="PF04149">
    <property type="entry name" value="DUF397"/>
    <property type="match status" value="1"/>
</dbReference>
<feature type="domain" description="DUF397" evidence="1">
    <location>
        <begin position="68"/>
        <end position="120"/>
    </location>
</feature>
<dbReference type="Proteomes" id="UP000001918">
    <property type="component" value="Chromosome"/>
</dbReference>
<accession>D1A6B8</accession>
<dbReference type="InterPro" id="IPR007278">
    <property type="entry name" value="DUF397"/>
</dbReference>
<dbReference type="STRING" id="471852.Tcur_4695"/>
<dbReference type="eggNOG" id="ENOG503315W">
    <property type="taxonomic scope" value="Bacteria"/>
</dbReference>
<organism evidence="2 3">
    <name type="scientific">Thermomonospora curvata (strain ATCC 19995 / DSM 43183 / JCM 3096 / KCTC 9072 / NBRC 15933 / NCIMB 10081 / Henssen B9)</name>
    <dbReference type="NCBI Taxonomy" id="471852"/>
    <lineage>
        <taxon>Bacteria</taxon>
        <taxon>Bacillati</taxon>
        <taxon>Actinomycetota</taxon>
        <taxon>Actinomycetes</taxon>
        <taxon>Streptosporangiales</taxon>
        <taxon>Thermomonosporaceae</taxon>
        <taxon>Thermomonospora</taxon>
    </lineage>
</organism>
<dbReference type="AlphaFoldDB" id="D1A6B8"/>
<dbReference type="RefSeq" id="WP_012854998.1">
    <property type="nucleotide sequence ID" value="NC_013510.1"/>
</dbReference>
<evidence type="ECO:0000259" key="1">
    <source>
        <dbReference type="Pfam" id="PF04149"/>
    </source>
</evidence>
<name>D1A6B8_THECD</name>
<sequence length="127" mass="13956">MIDLSDAARRKSSRSGIGDDCVEVTSILWHRSSRSHTGDNCVEIAPVHWRKSRWSGPRGNCVEVASVAWRKSRRSGNGGQNCIEVADAGQGIAVRDSKDPDGGRLVFSRGQWRVFAERVKGGEFDLS</sequence>
<protein>
    <recommendedName>
        <fullName evidence="1">DUF397 domain-containing protein</fullName>
    </recommendedName>
</protein>
<dbReference type="EMBL" id="CP001738">
    <property type="protein sequence ID" value="ACZ00217.1"/>
    <property type="molecule type" value="Genomic_DNA"/>
</dbReference>